<evidence type="ECO:0000313" key="3">
    <source>
        <dbReference type="Proteomes" id="UP000288079"/>
    </source>
</evidence>
<dbReference type="InterPro" id="IPR009061">
    <property type="entry name" value="DNA-bd_dom_put_sf"/>
</dbReference>
<protein>
    <submittedName>
        <fullName evidence="2">DNA-binding protein</fullName>
    </submittedName>
</protein>
<gene>
    <name evidence="2" type="ORF">KGMB02408_06330</name>
</gene>
<dbReference type="PANTHER" id="PTHR34585">
    <property type="match status" value="1"/>
</dbReference>
<dbReference type="AlphaFoldDB" id="A0A401LQ60"/>
<accession>A0A401LQ60</accession>
<evidence type="ECO:0000259" key="1">
    <source>
        <dbReference type="Pfam" id="PF12728"/>
    </source>
</evidence>
<dbReference type="Proteomes" id="UP000288079">
    <property type="component" value="Unassembled WGS sequence"/>
</dbReference>
<name>A0A401LQ60_9BACE</name>
<sequence>MYNPNDVRLMEIICFKRKAFEEFAMKIERFIRLVSDLPYLKDAGKTNEWLDHCDVCRKLKISKRTLQTLRDNGTLAYTKIGNRTYYLPEDVERVVMKVEDRHREARYRGREI</sequence>
<feature type="domain" description="Helix-turn-helix" evidence="1">
    <location>
        <begin position="49"/>
        <end position="94"/>
    </location>
</feature>
<keyword evidence="3" id="KW-1185">Reference proteome</keyword>
<evidence type="ECO:0000313" key="2">
    <source>
        <dbReference type="EMBL" id="GCB33688.1"/>
    </source>
</evidence>
<proteinExistence type="predicted"/>
<dbReference type="EMBL" id="BHWB01000002">
    <property type="protein sequence ID" value="GCB33688.1"/>
    <property type="molecule type" value="Genomic_DNA"/>
</dbReference>
<dbReference type="Pfam" id="PF12728">
    <property type="entry name" value="HTH_17"/>
    <property type="match status" value="1"/>
</dbReference>
<reference evidence="2 3" key="1">
    <citation type="submission" date="2018-10" db="EMBL/GenBank/DDBJ databases">
        <title>Draft Genome Sequence of Bacteroides sp. KCTC 15687.</title>
        <authorList>
            <person name="Yu S.Y."/>
            <person name="Kim J.S."/>
            <person name="Oh B.S."/>
            <person name="Park S.H."/>
            <person name="Kang S.W."/>
            <person name="Park J.E."/>
            <person name="Choi S.H."/>
            <person name="Han K.I."/>
            <person name="Lee K.C."/>
            <person name="Eom M.K."/>
            <person name="Suh M.K."/>
            <person name="Lee D.H."/>
            <person name="Yoon H."/>
            <person name="Kim B."/>
            <person name="Yang S.J."/>
            <person name="Lee J.S."/>
            <person name="Lee J.H."/>
        </authorList>
    </citation>
    <scope>NUCLEOTIDE SEQUENCE [LARGE SCALE GENOMIC DNA]</scope>
    <source>
        <strain evidence="2 3">KCTC 15687</strain>
    </source>
</reference>
<keyword evidence="2" id="KW-0238">DNA-binding</keyword>
<dbReference type="PANTHER" id="PTHR34585:SF22">
    <property type="entry name" value="HELIX-TURN-HELIX DOMAIN-CONTAINING PROTEIN"/>
    <property type="match status" value="1"/>
</dbReference>
<comment type="caution">
    <text evidence="2">The sequence shown here is derived from an EMBL/GenBank/DDBJ whole genome shotgun (WGS) entry which is preliminary data.</text>
</comment>
<dbReference type="SUPFAM" id="SSF46955">
    <property type="entry name" value="Putative DNA-binding domain"/>
    <property type="match status" value="1"/>
</dbReference>
<dbReference type="InterPro" id="IPR041657">
    <property type="entry name" value="HTH_17"/>
</dbReference>
<organism evidence="2 3">
    <name type="scientific">Bacteroides faecalis</name>
    <dbReference type="NCBI Taxonomy" id="2447885"/>
    <lineage>
        <taxon>Bacteria</taxon>
        <taxon>Pseudomonadati</taxon>
        <taxon>Bacteroidota</taxon>
        <taxon>Bacteroidia</taxon>
        <taxon>Bacteroidales</taxon>
        <taxon>Bacteroidaceae</taxon>
        <taxon>Bacteroides</taxon>
    </lineage>
</organism>
<dbReference type="GO" id="GO:0003677">
    <property type="term" value="F:DNA binding"/>
    <property type="evidence" value="ECO:0007669"/>
    <property type="project" value="UniProtKB-KW"/>
</dbReference>